<organism evidence="2">
    <name type="scientific">Stegastes partitus</name>
    <name type="common">bicolor damselfish</name>
    <dbReference type="NCBI Taxonomy" id="144197"/>
    <lineage>
        <taxon>Eukaryota</taxon>
        <taxon>Metazoa</taxon>
        <taxon>Chordata</taxon>
        <taxon>Craniata</taxon>
        <taxon>Vertebrata</taxon>
        <taxon>Euteleostomi</taxon>
        <taxon>Actinopterygii</taxon>
        <taxon>Neopterygii</taxon>
        <taxon>Teleostei</taxon>
        <taxon>Neoteleostei</taxon>
        <taxon>Acanthomorphata</taxon>
        <taxon>Ovalentaria</taxon>
        <taxon>Pomacentridae</taxon>
        <taxon>Stegastes</taxon>
    </lineage>
</organism>
<dbReference type="AlphaFoldDB" id="A0A3B5AXG4"/>
<keyword evidence="1" id="KW-0812">Transmembrane</keyword>
<evidence type="ECO:0000313" key="2">
    <source>
        <dbReference type="Ensembl" id="ENSSPAP00000026053.1"/>
    </source>
</evidence>
<dbReference type="Ensembl" id="ENSSPAT00000026481.1">
    <property type="protein sequence ID" value="ENSSPAP00000026053.1"/>
    <property type="gene ID" value="ENSSPAG00000019660.1"/>
</dbReference>
<reference evidence="2" key="1">
    <citation type="submission" date="2023-09" db="UniProtKB">
        <authorList>
            <consortium name="Ensembl"/>
        </authorList>
    </citation>
    <scope>IDENTIFICATION</scope>
</reference>
<keyword evidence="1" id="KW-0472">Membrane</keyword>
<dbReference type="GeneTree" id="ENSGT00940000179023"/>
<dbReference type="STRING" id="144197.ENSSPAP00000026053"/>
<name>A0A3B5AXG4_9TELE</name>
<sequence>MDNFDNLSVSEKAEATELQRMIAIEQQKAQFQAQVCMGANRLFNKMLVHGSHHACLIFFIYSFIYFFLFLLNHNSKAMS</sequence>
<accession>A0A3B5AXG4</accession>
<protein>
    <submittedName>
        <fullName evidence="2">Uncharacterized protein</fullName>
    </submittedName>
</protein>
<proteinExistence type="predicted"/>
<feature type="transmembrane region" description="Helical" evidence="1">
    <location>
        <begin position="51"/>
        <end position="71"/>
    </location>
</feature>
<evidence type="ECO:0000256" key="1">
    <source>
        <dbReference type="SAM" id="Phobius"/>
    </source>
</evidence>
<keyword evidence="1" id="KW-1133">Transmembrane helix</keyword>